<feature type="transmembrane region" description="Helical" evidence="6">
    <location>
        <begin position="144"/>
        <end position="161"/>
    </location>
</feature>
<evidence type="ECO:0000259" key="7">
    <source>
        <dbReference type="PROSITE" id="PS50850"/>
    </source>
</evidence>
<dbReference type="Proteomes" id="UP000629098">
    <property type="component" value="Unassembled WGS sequence"/>
</dbReference>
<feature type="transmembrane region" description="Helical" evidence="6">
    <location>
        <begin position="173"/>
        <end position="197"/>
    </location>
</feature>
<comment type="subcellular location">
    <subcellularLocation>
        <location evidence="1">Cell membrane</location>
        <topology evidence="1">Multi-pass membrane protein</topology>
    </subcellularLocation>
</comment>
<evidence type="ECO:0000313" key="8">
    <source>
        <dbReference type="EMBL" id="MBD2774022.1"/>
    </source>
</evidence>
<keyword evidence="3 6" id="KW-0812">Transmembrane</keyword>
<evidence type="ECO:0000256" key="6">
    <source>
        <dbReference type="SAM" id="Phobius"/>
    </source>
</evidence>
<gene>
    <name evidence="8" type="ORF">ICL16_18575</name>
</gene>
<dbReference type="PANTHER" id="PTHR12778:SF10">
    <property type="entry name" value="MAJOR FACILITATOR SUPERFAMILY DOMAIN-CONTAINING PROTEIN 3"/>
    <property type="match status" value="1"/>
</dbReference>
<dbReference type="InterPro" id="IPR020846">
    <property type="entry name" value="MFS_dom"/>
</dbReference>
<dbReference type="AlphaFoldDB" id="A0A8J6XP31"/>
<organism evidence="8 9">
    <name type="scientific">Iningainema tapete BLCC-T55</name>
    <dbReference type="NCBI Taxonomy" id="2748662"/>
    <lineage>
        <taxon>Bacteria</taxon>
        <taxon>Bacillati</taxon>
        <taxon>Cyanobacteriota</taxon>
        <taxon>Cyanophyceae</taxon>
        <taxon>Nostocales</taxon>
        <taxon>Scytonemataceae</taxon>
        <taxon>Iningainema tapete</taxon>
    </lineage>
</organism>
<feature type="domain" description="Major facilitator superfamily (MFS) profile" evidence="7">
    <location>
        <begin position="10"/>
        <end position="414"/>
    </location>
</feature>
<dbReference type="PROSITE" id="PS50850">
    <property type="entry name" value="MFS"/>
    <property type="match status" value="1"/>
</dbReference>
<feature type="transmembrane region" description="Helical" evidence="6">
    <location>
        <begin position="101"/>
        <end position="121"/>
    </location>
</feature>
<evidence type="ECO:0000256" key="3">
    <source>
        <dbReference type="ARBA" id="ARBA00022692"/>
    </source>
</evidence>
<evidence type="ECO:0000256" key="4">
    <source>
        <dbReference type="ARBA" id="ARBA00022989"/>
    </source>
</evidence>
<evidence type="ECO:0000313" key="9">
    <source>
        <dbReference type="Proteomes" id="UP000629098"/>
    </source>
</evidence>
<keyword evidence="2" id="KW-0813">Transport</keyword>
<feature type="transmembrane region" description="Helical" evidence="6">
    <location>
        <begin position="326"/>
        <end position="350"/>
    </location>
</feature>
<feature type="transmembrane region" description="Helical" evidence="6">
    <location>
        <begin position="46"/>
        <end position="63"/>
    </location>
</feature>
<feature type="transmembrane region" description="Helical" evidence="6">
    <location>
        <begin position="389"/>
        <end position="412"/>
    </location>
</feature>
<keyword evidence="5 6" id="KW-0472">Membrane</keyword>
<feature type="transmembrane region" description="Helical" evidence="6">
    <location>
        <begin position="299"/>
        <end position="320"/>
    </location>
</feature>
<sequence>MKNPPTSRSPWIFIPTLYFTSGIPYIIINNVSGILYKKLEITNLQITLWTSFLYLPWVIKMFWGPIVDIYSTKRTWILATQFAMFCCLGLVALSLQLPNFFFVSLVIFTIGAFISATYDIATDGFYLLALNPEQQAFFVGIRSLFYRLAVIFSSGGLVFLAGQLEKELNNIPLSWTVAIGFSAFILAILFIFHRLIIPLPESDYQRQTQANTPFWTIIGSYFEQEKIGAILAFILLYRLGEAMLLKLASLFLLDKPAAGGLGLSTSDVGLVYGTFGVISLITGGILGGMVISRYGLKKCLLLMALAMNLPNIFYVYMAYAKPTLTLVYPLVSLEQFGYGFGYTAFSVYLMYISQGEYKTSHFAISTGIVALGMMLPGIISGLIQQQVGYPLFFILVCLLTIPGMITLFFIPLHEANNSTNPKSKI</sequence>
<feature type="transmembrane region" description="Helical" evidence="6">
    <location>
        <begin position="75"/>
        <end position="95"/>
    </location>
</feature>
<evidence type="ECO:0000256" key="2">
    <source>
        <dbReference type="ARBA" id="ARBA00022448"/>
    </source>
</evidence>
<dbReference type="PANTHER" id="PTHR12778">
    <property type="entry name" value="SOLUTE CARRIER FAMILY 33 ACETYL-COA TRANSPORTER -RELATED"/>
    <property type="match status" value="1"/>
</dbReference>
<keyword evidence="9" id="KW-1185">Reference proteome</keyword>
<dbReference type="InterPro" id="IPR011701">
    <property type="entry name" value="MFS"/>
</dbReference>
<accession>A0A8J6XP31</accession>
<comment type="caution">
    <text evidence="8">The sequence shown here is derived from an EMBL/GenBank/DDBJ whole genome shotgun (WGS) entry which is preliminary data.</text>
</comment>
<dbReference type="SUPFAM" id="SSF103473">
    <property type="entry name" value="MFS general substrate transporter"/>
    <property type="match status" value="1"/>
</dbReference>
<dbReference type="GO" id="GO:0005886">
    <property type="term" value="C:plasma membrane"/>
    <property type="evidence" value="ECO:0007669"/>
    <property type="project" value="UniProtKB-SubCell"/>
</dbReference>
<protein>
    <submittedName>
        <fullName evidence="8">MFS transporter</fullName>
    </submittedName>
</protein>
<feature type="transmembrane region" description="Helical" evidence="6">
    <location>
        <begin position="12"/>
        <end position="34"/>
    </location>
</feature>
<feature type="transmembrane region" description="Helical" evidence="6">
    <location>
        <begin position="362"/>
        <end position="383"/>
    </location>
</feature>
<dbReference type="Pfam" id="PF07690">
    <property type="entry name" value="MFS_1"/>
    <property type="match status" value="2"/>
</dbReference>
<dbReference type="Gene3D" id="1.20.1250.20">
    <property type="entry name" value="MFS general substrate transporter like domains"/>
    <property type="match status" value="2"/>
</dbReference>
<keyword evidence="4 6" id="KW-1133">Transmembrane helix</keyword>
<evidence type="ECO:0000256" key="5">
    <source>
        <dbReference type="ARBA" id="ARBA00023136"/>
    </source>
</evidence>
<name>A0A8J6XP31_9CYAN</name>
<dbReference type="RefSeq" id="WP_190830512.1">
    <property type="nucleotide sequence ID" value="NZ_CAWPPI010000063.1"/>
</dbReference>
<dbReference type="InterPro" id="IPR004752">
    <property type="entry name" value="AmpG_permease/AT-1"/>
</dbReference>
<reference evidence="8" key="1">
    <citation type="submission" date="2020-09" db="EMBL/GenBank/DDBJ databases">
        <title>Iningainema tapete sp. nov. (Scytonemataceae, Cyanobacteria) from greenhouses in central Florida (USA) produces two types of nodularin with biosynthetic potential for microcystin-LR and anabaenopeptins.</title>
        <authorList>
            <person name="Berthold D.E."/>
            <person name="Lefler F.W."/>
            <person name="Huang I.-S."/>
            <person name="Abdulla H."/>
            <person name="Zimba P.V."/>
            <person name="Laughinghouse H.D. IV."/>
        </authorList>
    </citation>
    <scope>NUCLEOTIDE SEQUENCE</scope>
    <source>
        <strain evidence="8">BLCCT55</strain>
    </source>
</reference>
<dbReference type="GO" id="GO:0022857">
    <property type="term" value="F:transmembrane transporter activity"/>
    <property type="evidence" value="ECO:0007669"/>
    <property type="project" value="InterPro"/>
</dbReference>
<feature type="transmembrane region" description="Helical" evidence="6">
    <location>
        <begin position="272"/>
        <end position="292"/>
    </location>
</feature>
<evidence type="ECO:0000256" key="1">
    <source>
        <dbReference type="ARBA" id="ARBA00004651"/>
    </source>
</evidence>
<proteinExistence type="predicted"/>
<dbReference type="InterPro" id="IPR036259">
    <property type="entry name" value="MFS_trans_sf"/>
</dbReference>
<dbReference type="EMBL" id="JACXAE010000063">
    <property type="protein sequence ID" value="MBD2774022.1"/>
    <property type="molecule type" value="Genomic_DNA"/>
</dbReference>